<evidence type="ECO:0000256" key="3">
    <source>
        <dbReference type="ARBA" id="ARBA00022475"/>
    </source>
</evidence>
<evidence type="ECO:0000256" key="7">
    <source>
        <dbReference type="ARBA" id="ARBA00023180"/>
    </source>
</evidence>
<dbReference type="PANTHER" id="PTHR11923:SF93">
    <property type="entry name" value="GH07959P-RELATED"/>
    <property type="match status" value="1"/>
</dbReference>
<organism evidence="9 10">
    <name type="scientific">Ignelater luminosus</name>
    <name type="common">Cucubano</name>
    <name type="synonym">Pyrophorus luminosus</name>
    <dbReference type="NCBI Taxonomy" id="2038154"/>
    <lineage>
        <taxon>Eukaryota</taxon>
        <taxon>Metazoa</taxon>
        <taxon>Ecdysozoa</taxon>
        <taxon>Arthropoda</taxon>
        <taxon>Hexapoda</taxon>
        <taxon>Insecta</taxon>
        <taxon>Pterygota</taxon>
        <taxon>Neoptera</taxon>
        <taxon>Endopterygota</taxon>
        <taxon>Coleoptera</taxon>
        <taxon>Polyphaga</taxon>
        <taxon>Elateriformia</taxon>
        <taxon>Elateroidea</taxon>
        <taxon>Elateridae</taxon>
        <taxon>Agrypninae</taxon>
        <taxon>Pyrophorini</taxon>
        <taxon>Ignelater</taxon>
    </lineage>
</organism>
<protein>
    <submittedName>
        <fullName evidence="9">Uncharacterized protein</fullName>
    </submittedName>
</protein>
<dbReference type="AlphaFoldDB" id="A0A8K0G6A9"/>
<comment type="similarity">
    <text evidence="2">Belongs to the CD36 family.</text>
</comment>
<dbReference type="EMBL" id="VTPC01083329">
    <property type="protein sequence ID" value="KAF2887476.1"/>
    <property type="molecule type" value="Genomic_DNA"/>
</dbReference>
<dbReference type="Pfam" id="PF01130">
    <property type="entry name" value="CD36"/>
    <property type="match status" value="1"/>
</dbReference>
<feature type="transmembrane region" description="Helical" evidence="8">
    <location>
        <begin position="20"/>
        <end position="41"/>
    </location>
</feature>
<evidence type="ECO:0000256" key="4">
    <source>
        <dbReference type="ARBA" id="ARBA00022692"/>
    </source>
</evidence>
<comment type="subcellular location">
    <subcellularLocation>
        <location evidence="1">Cell membrane</location>
    </subcellularLocation>
</comment>
<dbReference type="GO" id="GO:0005737">
    <property type="term" value="C:cytoplasm"/>
    <property type="evidence" value="ECO:0007669"/>
    <property type="project" value="TreeGrafter"/>
</dbReference>
<keyword evidence="7" id="KW-0325">Glycoprotein</keyword>
<evidence type="ECO:0000256" key="2">
    <source>
        <dbReference type="ARBA" id="ARBA00010532"/>
    </source>
</evidence>
<keyword evidence="6 8" id="KW-0472">Membrane</keyword>
<sequence>MEKLTQPPTRAKTSRKTKFAAFLGTSSIFVGIILILLRNWIPQYALTSIFVLKPNTLFANTWRKMPVTVPTDVYFFNWTNAEDFHDINIKPRFEQVGPYRFLQNMEKVNVVWNENNTVTFNQVRYWNFDDKYTKRMLSDKITSMNAITLVRLLKM</sequence>
<dbReference type="GO" id="GO:0005044">
    <property type="term" value="F:scavenger receptor activity"/>
    <property type="evidence" value="ECO:0007669"/>
    <property type="project" value="TreeGrafter"/>
</dbReference>
<gene>
    <name evidence="9" type="ORF">ILUMI_18697</name>
</gene>
<dbReference type="PANTHER" id="PTHR11923">
    <property type="entry name" value="SCAVENGER RECEPTOR CLASS B TYPE-1 SR-B1"/>
    <property type="match status" value="1"/>
</dbReference>
<keyword evidence="4 8" id="KW-0812">Transmembrane</keyword>
<keyword evidence="10" id="KW-1185">Reference proteome</keyword>
<evidence type="ECO:0000256" key="6">
    <source>
        <dbReference type="ARBA" id="ARBA00023136"/>
    </source>
</evidence>
<evidence type="ECO:0000313" key="9">
    <source>
        <dbReference type="EMBL" id="KAF2887476.1"/>
    </source>
</evidence>
<name>A0A8K0G6A9_IGNLU</name>
<accession>A0A8K0G6A9</accession>
<evidence type="ECO:0000256" key="8">
    <source>
        <dbReference type="SAM" id="Phobius"/>
    </source>
</evidence>
<dbReference type="OrthoDB" id="6757540at2759"/>
<keyword evidence="3" id="KW-1003">Cell membrane</keyword>
<evidence type="ECO:0000256" key="5">
    <source>
        <dbReference type="ARBA" id="ARBA00022989"/>
    </source>
</evidence>
<evidence type="ECO:0000256" key="1">
    <source>
        <dbReference type="ARBA" id="ARBA00004236"/>
    </source>
</evidence>
<dbReference type="GO" id="GO:0005886">
    <property type="term" value="C:plasma membrane"/>
    <property type="evidence" value="ECO:0007669"/>
    <property type="project" value="UniProtKB-SubCell"/>
</dbReference>
<dbReference type="Proteomes" id="UP000801492">
    <property type="component" value="Unassembled WGS sequence"/>
</dbReference>
<keyword evidence="5 8" id="KW-1133">Transmembrane helix</keyword>
<dbReference type="PRINTS" id="PR01609">
    <property type="entry name" value="CD36FAMILY"/>
</dbReference>
<evidence type="ECO:0000313" key="10">
    <source>
        <dbReference type="Proteomes" id="UP000801492"/>
    </source>
</evidence>
<reference evidence="9" key="1">
    <citation type="submission" date="2019-08" db="EMBL/GenBank/DDBJ databases">
        <title>The genome of the North American firefly Photinus pyralis.</title>
        <authorList>
            <consortium name="Photinus pyralis genome working group"/>
            <person name="Fallon T.R."/>
            <person name="Sander Lower S.E."/>
            <person name="Weng J.-K."/>
        </authorList>
    </citation>
    <scope>NUCLEOTIDE SEQUENCE</scope>
    <source>
        <strain evidence="9">TRF0915ILg1</strain>
        <tissue evidence="9">Whole body</tissue>
    </source>
</reference>
<proteinExistence type="inferred from homology"/>
<comment type="caution">
    <text evidence="9">The sequence shown here is derived from an EMBL/GenBank/DDBJ whole genome shotgun (WGS) entry which is preliminary data.</text>
</comment>
<dbReference type="InterPro" id="IPR002159">
    <property type="entry name" value="CD36_fam"/>
</dbReference>